<name>A0A9D1TV68_9FIRM</name>
<dbReference type="AlphaFoldDB" id="A0A9D1TV68"/>
<dbReference type="EMBL" id="DXHQ01000011">
    <property type="protein sequence ID" value="HIW07953.1"/>
    <property type="molecule type" value="Genomic_DNA"/>
</dbReference>
<dbReference type="Proteomes" id="UP000823933">
    <property type="component" value="Unassembled WGS sequence"/>
</dbReference>
<dbReference type="PROSITE" id="PS51257">
    <property type="entry name" value="PROKAR_LIPOPROTEIN"/>
    <property type="match status" value="1"/>
</dbReference>
<feature type="signal peptide" evidence="1">
    <location>
        <begin position="1"/>
        <end position="21"/>
    </location>
</feature>
<gene>
    <name evidence="2" type="ORF">H9890_00960</name>
</gene>
<accession>A0A9D1TV68</accession>
<protein>
    <submittedName>
        <fullName evidence="2">FMN-binding protein</fullName>
    </submittedName>
</protein>
<sequence length="360" mass="36458">MMKRILSIALAGALCASALVACGGSSSSTAASSAPAASSEAASSQAASSEVAEAAPVENGLQIGQSYTATSDYDYFTYAVAVVQGDTIVAAYLDDFQFFDTADGADIVGVPNSDADFGADYAEGKVLTSKRENAAYYSEQMAALAGSTVAIDANFDAIQAYAAGKTIDELTATADSGNAVDAVSGATLTETAVYLNAIAEAARNAQQNQAVAYDGDLGQLTLHVGYGAAHGTKCFTLASALTDGERIVLSYLDDLQFMSSADDVTGVPNSDDGFGANVAEGKVLASKRVNSDYYSANMAKAGSTVAIADNFDAIQNHLNGMTLADAEALAAEESPVDAISGATLADTAGYINAVLEAAAE</sequence>
<comment type="caution">
    <text evidence="2">The sequence shown here is derived from an EMBL/GenBank/DDBJ whole genome shotgun (WGS) entry which is preliminary data.</text>
</comment>
<evidence type="ECO:0000313" key="2">
    <source>
        <dbReference type="EMBL" id="HIW07953.1"/>
    </source>
</evidence>
<dbReference type="Gene3D" id="3.90.1010.20">
    <property type="match status" value="1"/>
</dbReference>
<proteinExistence type="predicted"/>
<keyword evidence="1" id="KW-0732">Signal</keyword>
<feature type="chain" id="PRO_5038898364" evidence="1">
    <location>
        <begin position="22"/>
        <end position="360"/>
    </location>
</feature>
<evidence type="ECO:0000256" key="1">
    <source>
        <dbReference type="SAM" id="SignalP"/>
    </source>
</evidence>
<reference evidence="2" key="1">
    <citation type="journal article" date="2021" name="PeerJ">
        <title>Extensive microbial diversity within the chicken gut microbiome revealed by metagenomics and culture.</title>
        <authorList>
            <person name="Gilroy R."/>
            <person name="Ravi A."/>
            <person name="Getino M."/>
            <person name="Pursley I."/>
            <person name="Horton D.L."/>
            <person name="Alikhan N.F."/>
            <person name="Baker D."/>
            <person name="Gharbi K."/>
            <person name="Hall N."/>
            <person name="Watson M."/>
            <person name="Adriaenssens E.M."/>
            <person name="Foster-Nyarko E."/>
            <person name="Jarju S."/>
            <person name="Secka A."/>
            <person name="Antonio M."/>
            <person name="Oren A."/>
            <person name="Chaudhuri R.R."/>
            <person name="La Ragione R."/>
            <person name="Hildebrand F."/>
            <person name="Pallen M.J."/>
        </authorList>
    </citation>
    <scope>NUCLEOTIDE SEQUENCE</scope>
    <source>
        <strain evidence="2">ChiHcolR34-3080</strain>
    </source>
</reference>
<organism evidence="2 3">
    <name type="scientific">Candidatus Faecalibacterium intestinigallinarum</name>
    <dbReference type="NCBI Taxonomy" id="2838581"/>
    <lineage>
        <taxon>Bacteria</taxon>
        <taxon>Bacillati</taxon>
        <taxon>Bacillota</taxon>
        <taxon>Clostridia</taxon>
        <taxon>Eubacteriales</taxon>
        <taxon>Oscillospiraceae</taxon>
        <taxon>Faecalibacterium</taxon>
    </lineage>
</organism>
<reference evidence="2" key="2">
    <citation type="submission" date="2021-04" db="EMBL/GenBank/DDBJ databases">
        <authorList>
            <person name="Gilroy R."/>
        </authorList>
    </citation>
    <scope>NUCLEOTIDE SEQUENCE</scope>
    <source>
        <strain evidence="2">ChiHcolR34-3080</strain>
    </source>
</reference>
<evidence type="ECO:0000313" key="3">
    <source>
        <dbReference type="Proteomes" id="UP000823933"/>
    </source>
</evidence>